<evidence type="ECO:0000256" key="3">
    <source>
        <dbReference type="ARBA" id="ARBA00022448"/>
    </source>
</evidence>
<evidence type="ECO:0000256" key="4">
    <source>
        <dbReference type="ARBA" id="ARBA00023242"/>
    </source>
</evidence>
<evidence type="ECO:0000256" key="5">
    <source>
        <dbReference type="SAM" id="MobiDB-lite"/>
    </source>
</evidence>
<name>A0A7H9AXM6_ZYGMR</name>
<reference evidence="6 7" key="1">
    <citation type="submission" date="2020-07" db="EMBL/GenBank/DDBJ databases">
        <title>The yeast mating-type switching endonuclease HO is a domesticated member of an unorthodox homing genetic element family.</title>
        <authorList>
            <person name="Coughlan A.Y."/>
            <person name="Lombardi L."/>
            <person name="Braun-Galleani S."/>
            <person name="Martos A.R."/>
            <person name="Galeote V."/>
            <person name="Bigey F."/>
            <person name="Dequin S."/>
            <person name="Byrne K.P."/>
            <person name="Wolfe K.H."/>
        </authorList>
    </citation>
    <scope>NUCLEOTIDE SEQUENCE [LARGE SCALE GENOMIC DNA]</scope>
    <source>
        <strain evidence="6 7">NRRL Y-6702</strain>
    </source>
</reference>
<dbReference type="KEGG" id="zmk:HG535_0A04800"/>
<proteinExistence type="inferred from homology"/>
<dbReference type="RefSeq" id="XP_037142267.1">
    <property type="nucleotide sequence ID" value="XM_037286372.1"/>
</dbReference>
<dbReference type="PANTHER" id="PTHR31344:SF0">
    <property type="entry name" value="NUCLEAR PORE COMPLEX PROTEIN NUP205"/>
    <property type="match status" value="1"/>
</dbReference>
<dbReference type="Proteomes" id="UP000509704">
    <property type="component" value="Chromosome 1"/>
</dbReference>
<sequence length="1676" mass="190163">MRWCSSSFQWLYDTIEVEQFNKDLFDELLPDLQNLNLYNDKFKNAQSRATLEKGEITLENGSSYNVNQEFMIAAILLSDELNLDELVACEFILSDPNISKGSNSVNLELVNAGKVQFFLRRQYILQIVAYLTNCLNRNHHLYHSLTSNGVLANNILKCFSSIDEQLLEIKQSVGKAQLLDNYSLLAQQNVKFKRDFLLREYDTLSQILYGLVINGTLMEKNHLLKLINHVTEMQSNNFFIIYYLPSIFAAFAKLEDLPDKEVQSIHSQFLQELKSDSMYEKPIRVSLIFVFLSYFIKWCKSKPEKRANSMDFQSTVDEPMTKSVEFGALEQLLIFAADTSISEKDKSIELFYDIRSLLERHIPRLAPINLLDTNPNDSSQKQQQQQHQQQQQLQIQNQQGHHDLHNLNDQFTKVSLSEQTNFSFLSTFHDVLRTIIADCAFLLTKIKDAEEDSLLSGEDLDLDDIALRADLERFFLTIYYFYASRPQYSKLFWQDKESNAYGFVEWSSKCNDSLMRSCFYLMISSLSYGSENALSVYHYFSGENNVSWNIIAQCISDYVLKITNLNLRVQQKQQKQESEEVDSTAVALEEGLNEEAIIFISSLFTLIGSVASDVEEKIKNSLSDLFIDTLFEFAKLDTPLIGACLQTLSHLVPKIESKRSNFWYALDSLIFRGAPLSSLASSYQVAFTSVFTNFSEVVGFLQLFHKLVLIETKEVDSDYLFFGRLAFPAKLGQGYRKMGIWPYFDYIFQEVLVHSNRLPDNKRACAIQLPILNIIEQALFSFDYRYIINSIPAQANFDKLVCTGDFFTYVQECPAPVVFNYLFMEKVYNCIFSIASIGVDNLTIDLEGGAEQLQLIDMAVKVMSLVLNFQDPYVEEFVSILRKNDENNYFIPKDFGLHGLRSFFDAILFNLPVVAHLGLYVGLDKYSLGSNSLQILKMLSGRYSGDKFFTVGNKLLTIFESVDESARIKDAFISQLERPVESMENLTLKLELLEFISENLSFTDQTPTVAHLLLGFQISNVISTGPDLATFINSETSLLHSLINVLASSLQSLSSENIYYAPMRLAARILEIIVKLCRNPATSRIMLDHFVTVQLFEQLVELDPQANSQTLWDGVLFQPKRISGWKSFVTSESNGALLSYLHYKSLLLQYFSLAIHRLALAGSQSQVKAQVNLLISTKLCSAKIFSFLDTLTYGDIPTDHQTIKKLSLFDNLPLNLETVTLKNDSRGNIYDFSSIKSLMELSVRVRSNGITDGASSSLGSSMTEQLTQESNTVFQALSEFLSRNTYMDDQLSILHSWVQVVQILISDGQLSALERSNFILEIFSAIVPKINDYIELNISFSEELVSLAVALFDVYQKDRYEIDKFQSVDSRLYNLFKACIHGINSPLTNISIRSDFYVLANSYLVRILMDKNLAKPVLQDLKMNNEGLVEVICNDAIYGQGSNRITGIFLLDSLIRLGDLNKENTILHSLMKNTHLLLIIRSIKNTDALLSSPTENITIDDLLYELTAFKTIAYLLIRIAESRNGAHALIQNKLFNVIGNCSFLGIDPDLGLELFFDEIAIKNSNFVSVNVSLDKPLFFGKDANGISLSEIIVPIFQLLSAVLLSMGSANTTVIREVKGLLIKSRRLTLGIIKRDALKDNETHRIDSSNTDGLEQMVKLVVLLCTLTGYRGEETLS</sequence>
<dbReference type="InterPro" id="IPR021827">
    <property type="entry name" value="Nup186/Nup192/Nup205"/>
</dbReference>
<evidence type="ECO:0008006" key="8">
    <source>
        <dbReference type="Google" id="ProtNLM"/>
    </source>
</evidence>
<dbReference type="Pfam" id="PF11894">
    <property type="entry name" value="Nup192"/>
    <property type="match status" value="1"/>
</dbReference>
<accession>A0A7H9AXM6</accession>
<dbReference type="PANTHER" id="PTHR31344">
    <property type="entry name" value="NUCLEAR PORE COMPLEX PROTEIN NUP205"/>
    <property type="match status" value="1"/>
</dbReference>
<feature type="compositionally biased region" description="Low complexity" evidence="5">
    <location>
        <begin position="380"/>
        <end position="399"/>
    </location>
</feature>
<keyword evidence="4" id="KW-0539">Nucleus</keyword>
<evidence type="ECO:0000313" key="7">
    <source>
        <dbReference type="Proteomes" id="UP000509704"/>
    </source>
</evidence>
<comment type="subcellular location">
    <subcellularLocation>
        <location evidence="1">Nucleus</location>
    </subcellularLocation>
</comment>
<comment type="similarity">
    <text evidence="2">Belongs to the NUP186/NUP192/NUP205 family.</text>
</comment>
<dbReference type="OrthoDB" id="2019644at2759"/>
<dbReference type="GO" id="GO:0006999">
    <property type="term" value="P:nuclear pore organization"/>
    <property type="evidence" value="ECO:0007669"/>
    <property type="project" value="TreeGrafter"/>
</dbReference>
<keyword evidence="3" id="KW-0813">Transport</keyword>
<organism evidence="6 7">
    <name type="scientific">Zygotorulaspora mrakii</name>
    <name type="common">Zygosaccharomyces mrakii</name>
    <dbReference type="NCBI Taxonomy" id="42260"/>
    <lineage>
        <taxon>Eukaryota</taxon>
        <taxon>Fungi</taxon>
        <taxon>Dikarya</taxon>
        <taxon>Ascomycota</taxon>
        <taxon>Saccharomycotina</taxon>
        <taxon>Saccharomycetes</taxon>
        <taxon>Saccharomycetales</taxon>
        <taxon>Saccharomycetaceae</taxon>
        <taxon>Zygotorulaspora</taxon>
    </lineage>
</organism>
<gene>
    <name evidence="6" type="ORF">HG535_0A04800</name>
</gene>
<dbReference type="GO" id="GO:0044611">
    <property type="term" value="C:nuclear pore inner ring"/>
    <property type="evidence" value="ECO:0007669"/>
    <property type="project" value="TreeGrafter"/>
</dbReference>
<dbReference type="GeneID" id="59234175"/>
<evidence type="ECO:0000313" key="6">
    <source>
        <dbReference type="EMBL" id="QLG70539.1"/>
    </source>
</evidence>
<evidence type="ECO:0000256" key="1">
    <source>
        <dbReference type="ARBA" id="ARBA00004123"/>
    </source>
</evidence>
<dbReference type="EMBL" id="CP058604">
    <property type="protein sequence ID" value="QLG70539.1"/>
    <property type="molecule type" value="Genomic_DNA"/>
</dbReference>
<protein>
    <recommendedName>
        <fullName evidence="8">Nucleoporin</fullName>
    </recommendedName>
</protein>
<keyword evidence="7" id="KW-1185">Reference proteome</keyword>
<evidence type="ECO:0000256" key="2">
    <source>
        <dbReference type="ARBA" id="ARBA00005892"/>
    </source>
</evidence>
<dbReference type="GO" id="GO:0017056">
    <property type="term" value="F:structural constituent of nuclear pore"/>
    <property type="evidence" value="ECO:0007669"/>
    <property type="project" value="TreeGrafter"/>
</dbReference>
<feature type="region of interest" description="Disordered" evidence="5">
    <location>
        <begin position="369"/>
        <end position="399"/>
    </location>
</feature>